<proteinExistence type="predicted"/>
<evidence type="ECO:0000313" key="4">
    <source>
        <dbReference type="Proteomes" id="UP001275932"/>
    </source>
</evidence>
<dbReference type="InterPro" id="IPR031330">
    <property type="entry name" value="Gly_Hdrlase_35_cat"/>
</dbReference>
<gene>
    <name evidence="3" type="ORF">MOX91_01775</name>
</gene>
<dbReference type="Pfam" id="PF01301">
    <property type="entry name" value="Glyco_hydro_35"/>
    <property type="match status" value="1"/>
</dbReference>
<evidence type="ECO:0000259" key="1">
    <source>
        <dbReference type="Pfam" id="PF01301"/>
    </source>
</evidence>
<dbReference type="Gene3D" id="3.20.20.80">
    <property type="entry name" value="Glycosidases"/>
    <property type="match status" value="1"/>
</dbReference>
<dbReference type="Pfam" id="PF18120">
    <property type="entry name" value="DUF5597"/>
    <property type="match status" value="1"/>
</dbReference>
<dbReference type="InterPro" id="IPR040719">
    <property type="entry name" value="DUF5597"/>
</dbReference>
<comment type="caution">
    <text evidence="3">The sequence shown here is derived from an EMBL/GenBank/DDBJ whole genome shotgun (WGS) entry which is preliminary data.</text>
</comment>
<dbReference type="EMBL" id="JALBUT010000001">
    <property type="protein sequence ID" value="MDX8414916.1"/>
    <property type="molecule type" value="Genomic_DNA"/>
</dbReference>
<dbReference type="SUPFAM" id="SSF51445">
    <property type="entry name" value="(Trans)glycosidases"/>
    <property type="match status" value="1"/>
</dbReference>
<feature type="domain" description="Glycoside hydrolase 35 catalytic" evidence="1">
    <location>
        <begin position="45"/>
        <end position="229"/>
    </location>
</feature>
<dbReference type="InterPro" id="IPR017853">
    <property type="entry name" value="GH"/>
</dbReference>
<dbReference type="Gene3D" id="2.60.220.20">
    <property type="entry name" value="putative beta-Galactosidase from caulobacter crescentus"/>
    <property type="match status" value="1"/>
</dbReference>
<sequence length="557" mass="62899">MHYENKKQFSTISTLIGAFLFLANIAFAELPRLEFIDRQKGTARLFVGGKPFVILGGELLNSSGSTASDMANKWENLKALNLNTVILAVPWEQIEKEEGKFDFSELKLIIKQAGKNKMKLVLLWFGSWKNGNSGYAPYWVMTNPDRFPRMENKDGKFIPYLSNLSEEVLKHDKRAFLALMNFIKMEDSKGEVVVMVQIENEIGLLGDSRDRSKNADKVFSENVPSELVKSLKEKKDRLLPEIVSAWEKNGRREVGSWQELFGQKNFLADEMFMAWHYAKFVNALASEGKKIHNIPMYVNAWTIGMDNPPAGVYPSGGPNYRMLDVWQSGAPDVDILAIDNYQKEYSKKINQFFNRGNPIFIPEACALWEGDNLSAGAKAFYTIGEFGAIGFSPFAIDHKTYSKVHPLAKAYEVLNNLMPEISKARAGENMRGFMKENQDVDAFDIGDIKVRVHYNFKSYKGFGLVVRLNENEFLVAATGVDVHFESLNPDKKGLVFGLTQEGYYKNGKWITTRYLGGDEAHGGVAGLHLPPVYLKGDADESQISIVKINLYQVRERP</sequence>
<name>A0ABU4WEC7_9BACT</name>
<reference evidence="3 4" key="1">
    <citation type="submission" date="2022-03" db="EMBL/GenBank/DDBJ databases">
        <title>Novel taxa within the pig intestine.</title>
        <authorList>
            <person name="Wylensek D."/>
            <person name="Bishof K."/>
            <person name="Afrizal A."/>
            <person name="Clavel T."/>
        </authorList>
    </citation>
    <scope>NUCLEOTIDE SEQUENCE [LARGE SCALE GENOMIC DNA]</scope>
    <source>
        <strain evidence="3 4">CLA-KB-P66</strain>
    </source>
</reference>
<evidence type="ECO:0000259" key="2">
    <source>
        <dbReference type="Pfam" id="PF18120"/>
    </source>
</evidence>
<accession>A0ABU4WEC7</accession>
<dbReference type="Proteomes" id="UP001275932">
    <property type="component" value="Unassembled WGS sequence"/>
</dbReference>
<dbReference type="RefSeq" id="WP_370396360.1">
    <property type="nucleotide sequence ID" value="NZ_JALBUT010000001.1"/>
</dbReference>
<organism evidence="3 4">
    <name type="scientific">Intestinicryptomonas porci</name>
    <dbReference type="NCBI Taxonomy" id="2926320"/>
    <lineage>
        <taxon>Bacteria</taxon>
        <taxon>Pseudomonadati</taxon>
        <taxon>Verrucomicrobiota</taxon>
        <taxon>Opitutia</taxon>
        <taxon>Opitutales</taxon>
        <taxon>Intestinicryptomonaceae</taxon>
        <taxon>Intestinicryptomonas</taxon>
    </lineage>
</organism>
<feature type="domain" description="DUF5597" evidence="2">
    <location>
        <begin position="407"/>
        <end position="524"/>
    </location>
</feature>
<keyword evidence="4" id="KW-1185">Reference proteome</keyword>
<protein>
    <submittedName>
        <fullName evidence="3">DUF5597 domain-containing protein</fullName>
    </submittedName>
</protein>
<evidence type="ECO:0000313" key="3">
    <source>
        <dbReference type="EMBL" id="MDX8414916.1"/>
    </source>
</evidence>